<evidence type="ECO:0000256" key="1">
    <source>
        <dbReference type="ARBA" id="ARBA00022723"/>
    </source>
</evidence>
<keyword evidence="1" id="KW-0479">Metal-binding</keyword>
<dbReference type="GO" id="GO:0005634">
    <property type="term" value="C:nucleus"/>
    <property type="evidence" value="ECO:0007669"/>
    <property type="project" value="TreeGrafter"/>
</dbReference>
<dbReference type="PANTHER" id="PTHR31944:SF131">
    <property type="entry name" value="HEME-RESPONSIVE ZINC FINGER TRANSCRIPTION FACTOR HAP1"/>
    <property type="match status" value="1"/>
</dbReference>
<keyword evidence="9" id="KW-1185">Reference proteome</keyword>
<evidence type="ECO:0000256" key="3">
    <source>
        <dbReference type="ARBA" id="ARBA00023015"/>
    </source>
</evidence>
<dbReference type="GO" id="GO:0006351">
    <property type="term" value="P:DNA-templated transcription"/>
    <property type="evidence" value="ECO:0007669"/>
    <property type="project" value="InterPro"/>
</dbReference>
<dbReference type="GO" id="GO:0008270">
    <property type="term" value="F:zinc ion binding"/>
    <property type="evidence" value="ECO:0007669"/>
    <property type="project" value="InterPro"/>
</dbReference>
<reference evidence="8 9" key="1">
    <citation type="journal article" date="2011" name="Genome Biol.">
        <title>Comparative genome sequence analysis underscores mycoparasitism as the ancestral life style of Trichoderma.</title>
        <authorList>
            <person name="Kubicek C.P."/>
            <person name="Herrera-Estrella A."/>
            <person name="Seidl-Seiboth V."/>
            <person name="Martinez D.A."/>
            <person name="Druzhinina I.S."/>
            <person name="Thon M."/>
            <person name="Zeilinger S."/>
            <person name="Casas-Flores S."/>
            <person name="Horwitz B.A."/>
            <person name="Mukherjee P.K."/>
            <person name="Mukherjee M."/>
            <person name="Kredics L."/>
            <person name="Alcaraz L.D."/>
            <person name="Aerts A."/>
            <person name="Antal Z."/>
            <person name="Atanasova L."/>
            <person name="Cervantes-Badillo M.G."/>
            <person name="Challacombe J."/>
            <person name="Chertkov O."/>
            <person name="McCluskey K."/>
            <person name="Coulpier F."/>
            <person name="Deshpande N."/>
            <person name="von Doehren H."/>
            <person name="Ebbole D.J."/>
            <person name="Esquivel-Naranjo E.U."/>
            <person name="Fekete E."/>
            <person name="Flipphi M."/>
            <person name="Glaser F."/>
            <person name="Gomez-Rodriguez E.Y."/>
            <person name="Gruber S."/>
            <person name="Han C."/>
            <person name="Henrissat B."/>
            <person name="Hermosa R."/>
            <person name="Hernandez-Onate M."/>
            <person name="Karaffa L."/>
            <person name="Kosti I."/>
            <person name="Le Crom S."/>
            <person name="Lindquist E."/>
            <person name="Lucas S."/>
            <person name="Luebeck M."/>
            <person name="Luebeck P.S."/>
            <person name="Margeot A."/>
            <person name="Metz B."/>
            <person name="Misra M."/>
            <person name="Nevalainen H."/>
            <person name="Omann M."/>
            <person name="Packer N."/>
            <person name="Perrone G."/>
            <person name="Uresti-Rivera E.E."/>
            <person name="Salamov A."/>
            <person name="Schmoll M."/>
            <person name="Seiboth B."/>
            <person name="Shapiro H."/>
            <person name="Sukno S."/>
            <person name="Tamayo-Ramos J.A."/>
            <person name="Tisch D."/>
            <person name="Wiest A."/>
            <person name="Wilkinson H.H."/>
            <person name="Zhang M."/>
            <person name="Coutinho P.M."/>
            <person name="Kenerley C.M."/>
            <person name="Monte E."/>
            <person name="Baker S.E."/>
            <person name="Grigoriev I.V."/>
        </authorList>
    </citation>
    <scope>NUCLEOTIDE SEQUENCE [LARGE SCALE GENOMIC DNA]</scope>
    <source>
        <strain evidence="9">Gv29-8 / FGSC 10586</strain>
    </source>
</reference>
<dbReference type="Proteomes" id="UP000007115">
    <property type="component" value="Unassembled WGS sequence"/>
</dbReference>
<comment type="caution">
    <text evidence="8">The sequence shown here is derived from an EMBL/GenBank/DDBJ whole genome shotgun (WGS) entry which is preliminary data.</text>
</comment>
<evidence type="ECO:0000256" key="5">
    <source>
        <dbReference type="ARBA" id="ARBA00023163"/>
    </source>
</evidence>
<evidence type="ECO:0000256" key="6">
    <source>
        <dbReference type="ARBA" id="ARBA00023242"/>
    </source>
</evidence>
<evidence type="ECO:0000313" key="8">
    <source>
        <dbReference type="EMBL" id="EHK16334.1"/>
    </source>
</evidence>
<evidence type="ECO:0000256" key="4">
    <source>
        <dbReference type="ARBA" id="ARBA00023125"/>
    </source>
</evidence>
<dbReference type="EMBL" id="ABDF02000091">
    <property type="protein sequence ID" value="EHK16334.1"/>
    <property type="molecule type" value="Genomic_DNA"/>
</dbReference>
<proteinExistence type="predicted"/>
<dbReference type="RefSeq" id="XP_013950527.1">
    <property type="nucleotide sequence ID" value="XM_014095052.1"/>
</dbReference>
<dbReference type="PANTHER" id="PTHR31944">
    <property type="entry name" value="HEME-RESPONSIVE ZINC FINGER TRANSCRIPTION FACTOR HAP1"/>
    <property type="match status" value="1"/>
</dbReference>
<dbReference type="SMART" id="SM00906">
    <property type="entry name" value="Fungal_trans"/>
    <property type="match status" value="1"/>
</dbReference>
<keyword evidence="2" id="KW-0862">Zinc</keyword>
<dbReference type="InterPro" id="IPR051430">
    <property type="entry name" value="Fungal_TF_Env_Response"/>
</dbReference>
<dbReference type="AlphaFoldDB" id="G9NBY1"/>
<dbReference type="OrthoDB" id="4236860at2759"/>
<name>G9NBY1_HYPVG</name>
<dbReference type="InParanoid" id="G9NBY1"/>
<keyword evidence="3" id="KW-0805">Transcription regulation</keyword>
<dbReference type="HOGENOM" id="CLU_464643_0_0_1"/>
<dbReference type="InterPro" id="IPR007219">
    <property type="entry name" value="XnlR_reg_dom"/>
</dbReference>
<evidence type="ECO:0000259" key="7">
    <source>
        <dbReference type="SMART" id="SM00906"/>
    </source>
</evidence>
<evidence type="ECO:0000313" key="9">
    <source>
        <dbReference type="Proteomes" id="UP000007115"/>
    </source>
</evidence>
<accession>G9NBY1</accession>
<dbReference type="VEuPathDB" id="FungiDB:TRIVIDRAFT_228251"/>
<gene>
    <name evidence="8" type="ORF">TRIVIDRAFT_228251</name>
</gene>
<keyword evidence="6" id="KW-0539">Nucleus</keyword>
<keyword evidence="4" id="KW-0238">DNA-binding</keyword>
<evidence type="ECO:0000256" key="2">
    <source>
        <dbReference type="ARBA" id="ARBA00022833"/>
    </source>
</evidence>
<dbReference type="Pfam" id="PF04082">
    <property type="entry name" value="Fungal_trans"/>
    <property type="match status" value="1"/>
</dbReference>
<sequence>MDGFYDYVHQAIVSVQSTLQAHNDIVTKIVGTSTRELPPPRGAEKTYLCSLIPQHETATELVKMYEQFWEVKFRILYMPKFWKEYHHLRQDPSTTPLEYPAKLLLVLLLGHQLQQAGDDDLPSEREILPSHTALLWLQAVEFWLFTHLEGTKPTLDLIQILCLLALAIRPHTSNTWHSYAATGYLMKLAIMMGLHTDPGKMAHISTTETELRRRLWATIMEIEISNCLDRGLMPMFTLETFDTLAPANLNDEDLDGGCPSATASHPTDCWFQITLLQSLPLRLEVCQVLTSHKCVLTYQKVLDLDSELNKVLSHLHSTSRNMVPMLPGHLQERWRARTAILDLHIRRCLLAIHQAFIVYPKDQKMFHYSRIACLDSASVFLSAQDTLVPEELASSLLLSTQLHAFILTCFLLMQHAWPDSFASQGSLSYMCASWIQTLLENSRDACAKRISTRKRGLKEYTIQCFLLPYSICRRSSTPSPGIMEAASQMYGDVCSMFSHSLQPTSSQDNETLASPTLVDFQPRSASHSLEDLPSVPMLHEGISWNTPNSVGANEYLLGMDITSGDFLLGVLGQYDDTSHLHSYASDV</sequence>
<dbReference type="CDD" id="cd12148">
    <property type="entry name" value="fungal_TF_MHR"/>
    <property type="match status" value="1"/>
</dbReference>
<dbReference type="GO" id="GO:0000978">
    <property type="term" value="F:RNA polymerase II cis-regulatory region sequence-specific DNA binding"/>
    <property type="evidence" value="ECO:0007669"/>
    <property type="project" value="TreeGrafter"/>
</dbReference>
<dbReference type="OMA" id="INGCCEE"/>
<dbReference type="GO" id="GO:0001228">
    <property type="term" value="F:DNA-binding transcription activator activity, RNA polymerase II-specific"/>
    <property type="evidence" value="ECO:0007669"/>
    <property type="project" value="TreeGrafter"/>
</dbReference>
<dbReference type="eggNOG" id="ENOG502SJRF">
    <property type="taxonomic scope" value="Eukaryota"/>
</dbReference>
<feature type="domain" description="Xylanolytic transcriptional activator regulatory" evidence="7">
    <location>
        <begin position="178"/>
        <end position="252"/>
    </location>
</feature>
<organism evidence="8 9">
    <name type="scientific">Hypocrea virens (strain Gv29-8 / FGSC 10586)</name>
    <name type="common">Gliocladium virens</name>
    <name type="synonym">Trichoderma virens</name>
    <dbReference type="NCBI Taxonomy" id="413071"/>
    <lineage>
        <taxon>Eukaryota</taxon>
        <taxon>Fungi</taxon>
        <taxon>Dikarya</taxon>
        <taxon>Ascomycota</taxon>
        <taxon>Pezizomycotina</taxon>
        <taxon>Sordariomycetes</taxon>
        <taxon>Hypocreomycetidae</taxon>
        <taxon>Hypocreales</taxon>
        <taxon>Hypocreaceae</taxon>
        <taxon>Trichoderma</taxon>
    </lineage>
</organism>
<dbReference type="GeneID" id="25792152"/>
<protein>
    <recommendedName>
        <fullName evidence="7">Xylanolytic transcriptional activator regulatory domain-containing protein</fullName>
    </recommendedName>
</protein>
<keyword evidence="5" id="KW-0804">Transcription</keyword>